<sequence>MVFAPANKINIVAACTTIKKALPKAPSPSMVLAIWEITVGVPDSYGMA</sequence>
<dbReference type="AlphaFoldDB" id="A0A6J6VBL1"/>
<gene>
    <name evidence="1" type="ORF">UFOPK2886_00600</name>
</gene>
<protein>
    <submittedName>
        <fullName evidence="1">Unannotated protein</fullName>
    </submittedName>
</protein>
<organism evidence="1">
    <name type="scientific">freshwater metagenome</name>
    <dbReference type="NCBI Taxonomy" id="449393"/>
    <lineage>
        <taxon>unclassified sequences</taxon>
        <taxon>metagenomes</taxon>
        <taxon>ecological metagenomes</taxon>
    </lineage>
</organism>
<accession>A0A6J6VBL1</accession>
<name>A0A6J6VBL1_9ZZZZ</name>
<evidence type="ECO:0000313" key="1">
    <source>
        <dbReference type="EMBL" id="CAB4767897.1"/>
    </source>
</evidence>
<reference evidence="1" key="1">
    <citation type="submission" date="2020-05" db="EMBL/GenBank/DDBJ databases">
        <authorList>
            <person name="Chiriac C."/>
            <person name="Salcher M."/>
            <person name="Ghai R."/>
            <person name="Kavagutti S V."/>
        </authorList>
    </citation>
    <scope>NUCLEOTIDE SEQUENCE</scope>
</reference>
<proteinExistence type="predicted"/>
<dbReference type="EMBL" id="CAEZZO010000076">
    <property type="protein sequence ID" value="CAB4767897.1"/>
    <property type="molecule type" value="Genomic_DNA"/>
</dbReference>